<sequence>MPIALAIHGGAGAIPRTTRPSEVTPTLDAALDGGMAVLTAGAPRPWEARHGLTTALSAAMAAVEVFEACPRFNASVGSVLTTAGTVELEASVMEGRDGRSGAVTGVTAVTNPTRLAALVLATTPHTGTVGAVALDADGHLAVATSTGGLTAKWPGRIGDTPVVGAGFYAANGVAAISSTGRGEAILTSATSVSVVRMVEYAGVSVGTAADRVLGGMPAGTAGLVAVSPEGEVVLASNAAGMYCGGVDGGGWRRVRIWDEDL</sequence>
<comment type="caution">
    <text evidence="1">The sequence shown here is derived from an EMBL/GenBank/DDBJ whole genome shotgun (WGS) entry which is preliminary data.</text>
</comment>
<name>A0ACC3C0I3_PYRYE</name>
<protein>
    <submittedName>
        <fullName evidence="1">Uncharacterized protein</fullName>
    </submittedName>
</protein>
<evidence type="ECO:0000313" key="1">
    <source>
        <dbReference type="EMBL" id="KAK1863715.1"/>
    </source>
</evidence>
<gene>
    <name evidence="1" type="ORF">I4F81_006269</name>
</gene>
<dbReference type="EMBL" id="CM020619">
    <property type="protein sequence ID" value="KAK1863715.1"/>
    <property type="molecule type" value="Genomic_DNA"/>
</dbReference>
<reference evidence="1" key="1">
    <citation type="submission" date="2019-11" db="EMBL/GenBank/DDBJ databases">
        <title>Nori genome reveals adaptations in red seaweeds to the harsh intertidal environment.</title>
        <authorList>
            <person name="Wang D."/>
            <person name="Mao Y."/>
        </authorList>
    </citation>
    <scope>NUCLEOTIDE SEQUENCE</scope>
    <source>
        <tissue evidence="1">Gametophyte</tissue>
    </source>
</reference>
<organism evidence="1 2">
    <name type="scientific">Pyropia yezoensis</name>
    <name type="common">Susabi-nori</name>
    <name type="synonym">Porphyra yezoensis</name>
    <dbReference type="NCBI Taxonomy" id="2788"/>
    <lineage>
        <taxon>Eukaryota</taxon>
        <taxon>Rhodophyta</taxon>
        <taxon>Bangiophyceae</taxon>
        <taxon>Bangiales</taxon>
        <taxon>Bangiaceae</taxon>
        <taxon>Pyropia</taxon>
    </lineage>
</organism>
<proteinExistence type="predicted"/>
<accession>A0ACC3C0I3</accession>
<keyword evidence="2" id="KW-1185">Reference proteome</keyword>
<evidence type="ECO:0000313" key="2">
    <source>
        <dbReference type="Proteomes" id="UP000798662"/>
    </source>
</evidence>
<dbReference type="Proteomes" id="UP000798662">
    <property type="component" value="Chromosome 2"/>
</dbReference>